<dbReference type="InterPro" id="IPR053238">
    <property type="entry name" value="RING-H2_zinc_finger"/>
</dbReference>
<reference evidence="10" key="1">
    <citation type="submission" date="2024-10" db="EMBL/GenBank/DDBJ databases">
        <authorList>
            <person name="Ryan C."/>
        </authorList>
    </citation>
    <scope>NUCLEOTIDE SEQUENCE [LARGE SCALE GENOMIC DNA]</scope>
</reference>
<dbReference type="GO" id="GO:0008270">
    <property type="term" value="F:zinc ion binding"/>
    <property type="evidence" value="ECO:0007669"/>
    <property type="project" value="UniProtKB-KW"/>
</dbReference>
<dbReference type="Gene3D" id="3.30.40.10">
    <property type="entry name" value="Zinc/RING finger domain, C3HC4 (zinc finger)"/>
    <property type="match status" value="1"/>
</dbReference>
<dbReference type="Pfam" id="PF13639">
    <property type="entry name" value="zf-RING_2"/>
    <property type="match status" value="1"/>
</dbReference>
<dbReference type="PANTHER" id="PTHR14155">
    <property type="entry name" value="RING FINGER DOMAIN-CONTAINING"/>
    <property type="match status" value="1"/>
</dbReference>
<feature type="domain" description="RING-type" evidence="9">
    <location>
        <begin position="131"/>
        <end position="173"/>
    </location>
</feature>
<dbReference type="InterPro" id="IPR001841">
    <property type="entry name" value="Znf_RING"/>
</dbReference>
<dbReference type="InterPro" id="IPR013083">
    <property type="entry name" value="Znf_RING/FYVE/PHD"/>
</dbReference>
<dbReference type="Proteomes" id="UP001497457">
    <property type="component" value="Chromosome 1b"/>
</dbReference>
<dbReference type="GO" id="GO:0061630">
    <property type="term" value="F:ubiquitin protein ligase activity"/>
    <property type="evidence" value="ECO:0007669"/>
    <property type="project" value="UniProtKB-EC"/>
</dbReference>
<evidence type="ECO:0000256" key="7">
    <source>
        <dbReference type="PROSITE-ProRule" id="PRU00175"/>
    </source>
</evidence>
<feature type="transmembrane region" description="Helical" evidence="8">
    <location>
        <begin position="35"/>
        <end position="59"/>
    </location>
</feature>
<gene>
    <name evidence="10" type="ORF">URODEC1_LOCUS2425</name>
</gene>
<accession>A0ABC8VDX0</accession>
<keyword evidence="8" id="KW-0812">Transmembrane</keyword>
<keyword evidence="5" id="KW-0862">Zinc</keyword>
<dbReference type="PANTHER" id="PTHR14155:SF627">
    <property type="entry name" value="OS06G0192800 PROTEIN"/>
    <property type="match status" value="1"/>
</dbReference>
<evidence type="ECO:0000256" key="4">
    <source>
        <dbReference type="ARBA" id="ARBA00022771"/>
    </source>
</evidence>
<dbReference type="SMART" id="SM00184">
    <property type="entry name" value="RING"/>
    <property type="match status" value="1"/>
</dbReference>
<comment type="similarity">
    <text evidence="6">Belongs to the RING-type zinc finger family. ATL subfamily.</text>
</comment>
<dbReference type="AlphaFoldDB" id="A0ABC8VDX0"/>
<evidence type="ECO:0000256" key="3">
    <source>
        <dbReference type="ARBA" id="ARBA00022723"/>
    </source>
</evidence>
<evidence type="ECO:0000259" key="9">
    <source>
        <dbReference type="PROSITE" id="PS50089"/>
    </source>
</evidence>
<dbReference type="EMBL" id="OZ075111">
    <property type="protein sequence ID" value="CAL4888870.1"/>
    <property type="molecule type" value="Genomic_DNA"/>
</dbReference>
<evidence type="ECO:0000256" key="8">
    <source>
        <dbReference type="SAM" id="Phobius"/>
    </source>
</evidence>
<evidence type="ECO:0000256" key="2">
    <source>
        <dbReference type="ARBA" id="ARBA00012483"/>
    </source>
</evidence>
<comment type="catalytic activity">
    <reaction evidence="1">
        <text>S-ubiquitinyl-[E2 ubiquitin-conjugating enzyme]-L-cysteine + [acceptor protein]-L-lysine = [E2 ubiquitin-conjugating enzyme]-L-cysteine + N(6)-ubiquitinyl-[acceptor protein]-L-lysine.</text>
        <dbReference type="EC" id="2.3.2.27"/>
    </reaction>
</comment>
<keyword evidence="8" id="KW-0472">Membrane</keyword>
<dbReference type="CDD" id="cd16461">
    <property type="entry name" value="RING-H2_EL5-like"/>
    <property type="match status" value="1"/>
</dbReference>
<organism evidence="10 11">
    <name type="scientific">Urochloa decumbens</name>
    <dbReference type="NCBI Taxonomy" id="240449"/>
    <lineage>
        <taxon>Eukaryota</taxon>
        <taxon>Viridiplantae</taxon>
        <taxon>Streptophyta</taxon>
        <taxon>Embryophyta</taxon>
        <taxon>Tracheophyta</taxon>
        <taxon>Spermatophyta</taxon>
        <taxon>Magnoliopsida</taxon>
        <taxon>Liliopsida</taxon>
        <taxon>Poales</taxon>
        <taxon>Poaceae</taxon>
        <taxon>PACMAD clade</taxon>
        <taxon>Panicoideae</taxon>
        <taxon>Panicodae</taxon>
        <taxon>Paniceae</taxon>
        <taxon>Melinidinae</taxon>
        <taxon>Urochloa</taxon>
    </lineage>
</organism>
<dbReference type="PROSITE" id="PS50089">
    <property type="entry name" value="ZF_RING_2"/>
    <property type="match status" value="1"/>
</dbReference>
<evidence type="ECO:0000256" key="6">
    <source>
        <dbReference type="ARBA" id="ARBA00024209"/>
    </source>
</evidence>
<keyword evidence="3" id="KW-0479">Metal-binding</keyword>
<dbReference type="EC" id="2.3.2.27" evidence="2"/>
<evidence type="ECO:0000313" key="10">
    <source>
        <dbReference type="EMBL" id="CAL4888870.1"/>
    </source>
</evidence>
<sequence length="185" mass="20107">MVWKWWSDGTRSACLRALAAWVVYTLLASPNKPGFIIVAEVVEVMLAAIFLAAMAQILFCPEQVRARRGANADDAAVLPLVEGQVPSVIDDEGDDLPKAARMASSPLELDVTEEGRVPCSCEDSCVGVVECAVCLGKVEKGEMVRRLPVCLHVFHQKCIDLWLRDNSTCPVCRCGVFAPSADEMV</sequence>
<evidence type="ECO:0000313" key="11">
    <source>
        <dbReference type="Proteomes" id="UP001497457"/>
    </source>
</evidence>
<evidence type="ECO:0000256" key="5">
    <source>
        <dbReference type="ARBA" id="ARBA00022833"/>
    </source>
</evidence>
<keyword evidence="8" id="KW-1133">Transmembrane helix</keyword>
<protein>
    <recommendedName>
        <fullName evidence="2">RING-type E3 ubiquitin transferase</fullName>
        <ecNumber evidence="2">2.3.2.27</ecNumber>
    </recommendedName>
</protein>
<evidence type="ECO:0000256" key="1">
    <source>
        <dbReference type="ARBA" id="ARBA00000900"/>
    </source>
</evidence>
<keyword evidence="4 7" id="KW-0863">Zinc-finger</keyword>
<proteinExistence type="inferred from homology"/>
<name>A0ABC8VDX0_9POAL</name>
<dbReference type="SUPFAM" id="SSF57850">
    <property type="entry name" value="RING/U-box"/>
    <property type="match status" value="1"/>
</dbReference>
<keyword evidence="11" id="KW-1185">Reference proteome</keyword>